<accession>A0A2T6G471</accession>
<proteinExistence type="predicted"/>
<reference evidence="1 2" key="1">
    <citation type="submission" date="2018-03" db="EMBL/GenBank/DDBJ databases">
        <title>Genome sequence of Paenibacillus elgii strain AC13 an antimicrobial compound producing bacteria.</title>
        <authorList>
            <person name="Kurokawa A.S."/>
            <person name="Araujo J.F."/>
            <person name="Costa R.A."/>
            <person name="Ortega D.B."/>
            <person name="Pires A.S."/>
            <person name="Pappas G.J.Jr."/>
            <person name="Franco O.L."/>
            <person name="Barreto C."/>
            <person name="Magalhaes B.S."/>
            <person name="Kruger R.H."/>
        </authorList>
    </citation>
    <scope>NUCLEOTIDE SEQUENCE [LARGE SCALE GENOMIC DNA]</scope>
    <source>
        <strain evidence="1 2">AC13</strain>
    </source>
</reference>
<protein>
    <submittedName>
        <fullName evidence="1">Uncharacterized protein</fullName>
    </submittedName>
</protein>
<organism evidence="1 2">
    <name type="scientific">Paenibacillus elgii</name>
    <dbReference type="NCBI Taxonomy" id="189691"/>
    <lineage>
        <taxon>Bacteria</taxon>
        <taxon>Bacillati</taxon>
        <taxon>Bacillota</taxon>
        <taxon>Bacilli</taxon>
        <taxon>Bacillales</taxon>
        <taxon>Paenibacillaceae</taxon>
        <taxon>Paenibacillus</taxon>
    </lineage>
</organism>
<gene>
    <name evidence="1" type="ORF">C8Z91_11870</name>
</gene>
<evidence type="ECO:0000313" key="1">
    <source>
        <dbReference type="EMBL" id="PUA38967.1"/>
    </source>
</evidence>
<comment type="caution">
    <text evidence="1">The sequence shown here is derived from an EMBL/GenBank/DDBJ whole genome shotgun (WGS) entry which is preliminary data.</text>
</comment>
<dbReference type="Proteomes" id="UP000244184">
    <property type="component" value="Unassembled WGS sequence"/>
</dbReference>
<dbReference type="EMBL" id="PYHP01000031">
    <property type="protein sequence ID" value="PUA38967.1"/>
    <property type="molecule type" value="Genomic_DNA"/>
</dbReference>
<name>A0A2T6G471_9BACL</name>
<dbReference type="AlphaFoldDB" id="A0A2T6G471"/>
<evidence type="ECO:0000313" key="2">
    <source>
        <dbReference type="Proteomes" id="UP000244184"/>
    </source>
</evidence>
<sequence length="64" mass="7432">MFFIGTFFYVEGETDNLYKQHKENKPRANDKSYKIDTGLFEQHSADSVIDTPYMLEGVALPVRE</sequence>